<dbReference type="InterPro" id="IPR003838">
    <property type="entry name" value="ABC3_permease_C"/>
</dbReference>
<feature type="transmembrane region" description="Helical" evidence="7">
    <location>
        <begin position="441"/>
        <end position="461"/>
    </location>
</feature>
<comment type="caution">
    <text evidence="9">The sequence shown here is derived from an EMBL/GenBank/DDBJ whole genome shotgun (WGS) entry which is preliminary data.</text>
</comment>
<feature type="domain" description="ABC3 transporter permease C-terminal" evidence="8">
    <location>
        <begin position="349"/>
        <end position="466"/>
    </location>
</feature>
<comment type="subcellular location">
    <subcellularLocation>
        <location evidence="1">Cell membrane</location>
        <topology evidence="1">Multi-pass membrane protein</topology>
    </subcellularLocation>
</comment>
<evidence type="ECO:0000256" key="6">
    <source>
        <dbReference type="SAM" id="MobiDB-lite"/>
    </source>
</evidence>
<feature type="transmembrane region" description="Helical" evidence="7">
    <location>
        <begin position="494"/>
        <end position="516"/>
    </location>
</feature>
<dbReference type="AlphaFoldDB" id="A0A196SAM7"/>
<dbReference type="EMBL" id="LXWW01000472">
    <property type="protein sequence ID" value="OAO13054.1"/>
    <property type="molecule type" value="Genomic_DNA"/>
</dbReference>
<feature type="transmembrane region" description="Helical" evidence="7">
    <location>
        <begin position="973"/>
        <end position="999"/>
    </location>
</feature>
<dbReference type="OrthoDB" id="312032at2759"/>
<keyword evidence="10" id="KW-1185">Reference proteome</keyword>
<evidence type="ECO:0000256" key="7">
    <source>
        <dbReference type="SAM" id="Phobius"/>
    </source>
</evidence>
<feature type="transmembrane region" description="Helical" evidence="7">
    <location>
        <begin position="528"/>
        <end position="547"/>
    </location>
</feature>
<feature type="domain" description="ABC3 transporter permease C-terminal" evidence="8">
    <location>
        <begin position="884"/>
        <end position="1002"/>
    </location>
</feature>
<evidence type="ECO:0000313" key="9">
    <source>
        <dbReference type="EMBL" id="OAO13054.1"/>
    </source>
</evidence>
<accession>A0A196SAM7</accession>
<keyword evidence="3 7" id="KW-0812">Transmembrane</keyword>
<evidence type="ECO:0000256" key="5">
    <source>
        <dbReference type="ARBA" id="ARBA00023136"/>
    </source>
</evidence>
<dbReference type="PANTHER" id="PTHR32522:SF5">
    <property type="entry name" value="ABC3 TRANSPORTER PERMEASE PROTEIN DOMAIN-CONTAINING PROTEIN"/>
    <property type="match status" value="1"/>
</dbReference>
<evidence type="ECO:0000256" key="3">
    <source>
        <dbReference type="ARBA" id="ARBA00022692"/>
    </source>
</evidence>
<evidence type="ECO:0000256" key="1">
    <source>
        <dbReference type="ARBA" id="ARBA00004651"/>
    </source>
</evidence>
<proteinExistence type="predicted"/>
<feature type="transmembrane region" description="Helical" evidence="7">
    <location>
        <begin position="346"/>
        <end position="366"/>
    </location>
</feature>
<keyword evidence="4 7" id="KW-1133">Transmembrane helix</keyword>
<organism evidence="9 10">
    <name type="scientific">Blastocystis sp. subtype 1 (strain ATCC 50177 / NandII)</name>
    <dbReference type="NCBI Taxonomy" id="478820"/>
    <lineage>
        <taxon>Eukaryota</taxon>
        <taxon>Sar</taxon>
        <taxon>Stramenopiles</taxon>
        <taxon>Bigyra</taxon>
        <taxon>Opalozoa</taxon>
        <taxon>Opalinata</taxon>
        <taxon>Blastocystidae</taxon>
        <taxon>Blastocystis</taxon>
    </lineage>
</organism>
<evidence type="ECO:0000313" key="10">
    <source>
        <dbReference type="Proteomes" id="UP000078348"/>
    </source>
</evidence>
<gene>
    <name evidence="9" type="ORF">AV274_5271</name>
</gene>
<evidence type="ECO:0000256" key="2">
    <source>
        <dbReference type="ARBA" id="ARBA00022475"/>
    </source>
</evidence>
<dbReference type="Pfam" id="PF02687">
    <property type="entry name" value="FtsX"/>
    <property type="match status" value="2"/>
</dbReference>
<reference evidence="9 10" key="1">
    <citation type="submission" date="2016-05" db="EMBL/GenBank/DDBJ databases">
        <title>Nuclear genome of Blastocystis sp. subtype 1 NandII.</title>
        <authorList>
            <person name="Gentekaki E."/>
            <person name="Curtis B."/>
            <person name="Stairs C."/>
            <person name="Eme L."/>
            <person name="Herman E."/>
            <person name="Klimes V."/>
            <person name="Arias M.C."/>
            <person name="Elias M."/>
            <person name="Hilliou F."/>
            <person name="Klute M."/>
            <person name="Malik S.-B."/>
            <person name="Pightling A."/>
            <person name="Rachubinski R."/>
            <person name="Salas D."/>
            <person name="Schlacht A."/>
            <person name="Suga H."/>
            <person name="Archibald J."/>
            <person name="Ball S.G."/>
            <person name="Clark G."/>
            <person name="Dacks J."/>
            <person name="Van Der Giezen M."/>
            <person name="Tsaousis A."/>
            <person name="Roger A."/>
        </authorList>
    </citation>
    <scope>NUCLEOTIDE SEQUENCE [LARGE SCALE GENOMIC DNA]</scope>
    <source>
        <strain evidence="10">ATCC 50177 / NandII</strain>
    </source>
</reference>
<feature type="region of interest" description="Disordered" evidence="6">
    <location>
        <begin position="168"/>
        <end position="203"/>
    </location>
</feature>
<dbReference type="PANTHER" id="PTHR32522">
    <property type="match status" value="1"/>
</dbReference>
<feature type="transmembrane region" description="Helical" evidence="7">
    <location>
        <begin position="880"/>
        <end position="904"/>
    </location>
</feature>
<name>A0A196SAM7_BLAHN</name>
<protein>
    <submittedName>
        <fullName evidence="9">Permease</fullName>
    </submittedName>
</protein>
<dbReference type="Proteomes" id="UP000078348">
    <property type="component" value="Unassembled WGS sequence"/>
</dbReference>
<keyword evidence="2" id="KW-1003">Cell membrane</keyword>
<evidence type="ECO:0000256" key="4">
    <source>
        <dbReference type="ARBA" id="ARBA00022989"/>
    </source>
</evidence>
<evidence type="ECO:0000259" key="8">
    <source>
        <dbReference type="Pfam" id="PF02687"/>
    </source>
</evidence>
<feature type="transmembrane region" description="Helical" evidence="7">
    <location>
        <begin position="925"/>
        <end position="953"/>
    </location>
</feature>
<keyword evidence="5 7" id="KW-0472">Membrane</keyword>
<dbReference type="GO" id="GO:0005886">
    <property type="term" value="C:plasma membrane"/>
    <property type="evidence" value="ECO:0007669"/>
    <property type="project" value="UniProtKB-SubCell"/>
</dbReference>
<feature type="transmembrane region" description="Helical" evidence="7">
    <location>
        <begin position="406"/>
        <end position="429"/>
    </location>
</feature>
<sequence>MQCIARGSNYLILRIAEKQVGEQDITLVPKSTDASTVFLNQTQLDIALEKSASSQGTPRWVVPASAKPSAMLRASSVKKCALSPSFLCFVIAIDDERESAMKLGRAWNYPPLQESETIISSSLANALSLSPGDTLHLSVNISRYLDTIADDQLLSLFPPLNITGNATDNATNNATSNTTNNATSNTTNNITSNTTNNATSNTTNNATVDSILHFLHSRLLLERNFIIVDTVASPQGKWSVAYGSVAVVSLTMLREETKRLLREWSQQSLTPQSFDSSFSAVDELTMQYLIQSSQHASFYTHTNMGERFNTYASEVTSLLPSTATAQYLLYTSLQSLASVTVLLDQVFVMIVVIITLVAAYVIYILLLSSLKDKLVELALLRLVGLRKTSAISILLTQLLFFTLPGILAGLLLSLGLYLLLAVLFNKSLLLDLPLFPPLSSYLLSAFIGLLSPLLALAAPALSFLKQKLIDAIDIQHSGVNDTRVVVKDSRKTPISLQMILFGVILLAMGVLVFVYGVEAFLNSNLRRFLTLLNIILILSLLGITILSSYLSQWLARLVSLLFSHCGSLARCSLYAHNNARLHRRSNFRLGLLQTVSQTFLLFAACLLRLQAATLYANIRLSIPADISISSAALQKDALASFLNQPQNAALCHGYEFVAAPVTQGTLTSFAQLSALKPTVAFLTPHYLDLIDRSMVVTSDTESLQEFFRSSHAYQLPARFPPQDVRSVPAPSVDLASAYQTFFPALLPASIHRDLTTHTTHPLLLRSPISQTTQQTTQQTSHQIAQVATVQKLPGFSFSKYNYLQTAPTLLVSEQTFTSLFSEDIHYNRLLIKLKDSLTEQQYAYMVDSTRSLLQDDATASFAERRSLFHSIDDAQLALDVYFYVVAALCCVLLFFATWISIQTASRDTSHEMGIFRAIGGSSQQLYWIFIIEAISNTVGSTISGVVIGVGIASLVSIQMNLLTEVPFSIYVPYWLLLGVFVLTVALNITASVLSINTIVKQPIAFIAKGGSI</sequence>